<evidence type="ECO:0000256" key="1">
    <source>
        <dbReference type="SAM" id="MobiDB-lite"/>
    </source>
</evidence>
<dbReference type="EMBL" id="CP060697">
    <property type="protein sequence ID" value="QNM82924.1"/>
    <property type="molecule type" value="Genomic_DNA"/>
</dbReference>
<feature type="chain" id="PRO_5028897042" description="UrcA family protein" evidence="2">
    <location>
        <begin position="23"/>
        <end position="96"/>
    </location>
</feature>
<evidence type="ECO:0000313" key="4">
    <source>
        <dbReference type="Proteomes" id="UP000515861"/>
    </source>
</evidence>
<evidence type="ECO:0008006" key="5">
    <source>
        <dbReference type="Google" id="ProtNLM"/>
    </source>
</evidence>
<dbReference type="AlphaFoldDB" id="A0A7G9L2S5"/>
<evidence type="ECO:0000313" key="3">
    <source>
        <dbReference type="EMBL" id="QNM82924.1"/>
    </source>
</evidence>
<feature type="signal peptide" evidence="2">
    <location>
        <begin position="1"/>
        <end position="22"/>
    </location>
</feature>
<organism evidence="3 4">
    <name type="scientific">Sphingomonas sabuli</name>
    <dbReference type="NCBI Taxonomy" id="2764186"/>
    <lineage>
        <taxon>Bacteria</taxon>
        <taxon>Pseudomonadati</taxon>
        <taxon>Pseudomonadota</taxon>
        <taxon>Alphaproteobacteria</taxon>
        <taxon>Sphingomonadales</taxon>
        <taxon>Sphingomonadaceae</taxon>
        <taxon>Sphingomonas</taxon>
    </lineage>
</organism>
<protein>
    <recommendedName>
        <fullName evidence="5">UrcA family protein</fullName>
    </recommendedName>
</protein>
<dbReference type="RefSeq" id="WP_187479879.1">
    <property type="nucleotide sequence ID" value="NZ_CP060697.1"/>
</dbReference>
<sequence>MNKIISFAAAAVLIAPAIPALAIAPDKGDSTRVLRQALGTAVDSTRANPPGQDKRPADPDQGDDNASDRAISMVCFKDTPAAERSAICDRSPASPN</sequence>
<keyword evidence="2" id="KW-0732">Signal</keyword>
<reference evidence="3 4" key="1">
    <citation type="submission" date="2020-08" db="EMBL/GenBank/DDBJ databases">
        <title>Sphingomonas sp. sand1-3 16S ribosomal RNA gene Genome sequencing and assembly.</title>
        <authorList>
            <person name="Kang M."/>
        </authorList>
    </citation>
    <scope>NUCLEOTIDE SEQUENCE [LARGE SCALE GENOMIC DNA]</scope>
    <source>
        <strain evidence="4">sand1-3</strain>
    </source>
</reference>
<accession>A0A7G9L2S5</accession>
<feature type="region of interest" description="Disordered" evidence="1">
    <location>
        <begin position="40"/>
        <end position="71"/>
    </location>
</feature>
<name>A0A7G9L2S5_9SPHN</name>
<proteinExistence type="predicted"/>
<gene>
    <name evidence="3" type="ORF">H8M03_00710</name>
</gene>
<keyword evidence="4" id="KW-1185">Reference proteome</keyword>
<dbReference type="KEGG" id="ssau:H8M03_00710"/>
<dbReference type="Proteomes" id="UP000515861">
    <property type="component" value="Chromosome"/>
</dbReference>
<evidence type="ECO:0000256" key="2">
    <source>
        <dbReference type="SAM" id="SignalP"/>
    </source>
</evidence>